<protein>
    <submittedName>
        <fullName evidence="2">Uncharacterized protein</fullName>
    </submittedName>
</protein>
<reference evidence="2 3" key="1">
    <citation type="journal article" date="2015" name="PLoS Pathog.">
        <title>Leptomonas seymouri: Adaptations to the Dixenous Life Cycle Analyzed by Genome Sequencing, Transcriptome Profiling and Co-infection with Leishmania donovani.</title>
        <authorList>
            <person name="Kraeva N."/>
            <person name="Butenko A."/>
            <person name="Hlavacova J."/>
            <person name="Kostygov A."/>
            <person name="Myskova J."/>
            <person name="Grybchuk D."/>
            <person name="Lestinova T."/>
            <person name="Votypka J."/>
            <person name="Volf P."/>
            <person name="Opperdoes F."/>
            <person name="Flegontov P."/>
            <person name="Lukes J."/>
            <person name="Yurchenko V."/>
        </authorList>
    </citation>
    <scope>NUCLEOTIDE SEQUENCE [LARGE SCALE GENOMIC DNA]</scope>
    <source>
        <strain evidence="2 3">ATCC 30220</strain>
    </source>
</reference>
<sequence>MRVSRLLRRWRLATAKSAHSPPFIPHNSCPRSGPALLCRVGNSANGAITAGHPLRAASSWMWSAAYLCARRLSNTRSTHHRCAATPVPAWQRLVRSILPNVQLCEAASNDASAAPTCAIGSYAETLGADVLCRTSPLRCLWLETYHSAFQQVEGAASALVSTHGASHSSQRDAQAPIADSVASEKIFAEGFPEEAEELPAFVQALGVLATTLKVHIRRRASADRSESLPPLADAAVLSLFELHEWLSEVQALLLYIGRHQLRHLIPPAFCIAGVARSSPPHFNAKLPEELVPTDHTHAADDESHVEPRVPHTPPFAASRSAQLQPIQPPPASLRPLSRPREERLQNKAPPLPIEDLLRLVVLIEAAQTILEVAQPPPLASSVRAELYTVLLGVLGASEQLSSSALASLTTCLARCMDSYITRQQLPPLTAEADSLEKSAIHHWSPGTSAATSGPPDDDAREVFEGCLLCFYRPVERDRSTPDAVPTMRASVLEAAEAAQLARYRGGLSTLLRPTEVLQQLSVLANVTQHRIARTLRGAEAAAPFPSAGDPSSCDSSADEEGGQGVKHVSTVRLAKQEQLQEGMLGLLSLEERKARHAAVVTAASGQQRGSSGGQQRQPARPRRTIAAIHAEARMSAEEGLQSAEGAYKDDKAGSTASPLAPSASFFKFTDITLTDAAEVCSALAAMGLRGGGSASSSEEPLWALVVDFTCAEMDAMAQARDSAHQEEEAVCAHEVDGHAASGTALASCLHDQGAREGREAVVQQFMQNARDIAFALDRVGFTQGYDRVMAQLVRCKFLRAPIAAPSAGARAMKEVNIYK</sequence>
<name>A0A0N1PC42_LEPSE</name>
<accession>A0A0N1PC42</accession>
<evidence type="ECO:0000256" key="1">
    <source>
        <dbReference type="SAM" id="MobiDB-lite"/>
    </source>
</evidence>
<dbReference type="AlphaFoldDB" id="A0A0N1PC42"/>
<feature type="region of interest" description="Disordered" evidence="1">
    <location>
        <begin position="541"/>
        <end position="567"/>
    </location>
</feature>
<gene>
    <name evidence="2" type="ORF">ABL78_7731</name>
</gene>
<dbReference type="OrthoDB" id="273889at2759"/>
<evidence type="ECO:0000313" key="3">
    <source>
        <dbReference type="Proteomes" id="UP000038009"/>
    </source>
</evidence>
<keyword evidence="3" id="KW-1185">Reference proteome</keyword>
<dbReference type="OMA" id="HAVEFAC"/>
<comment type="caution">
    <text evidence="2">The sequence shown here is derived from an EMBL/GenBank/DDBJ whole genome shotgun (WGS) entry which is preliminary data.</text>
</comment>
<organism evidence="2 3">
    <name type="scientific">Leptomonas seymouri</name>
    <dbReference type="NCBI Taxonomy" id="5684"/>
    <lineage>
        <taxon>Eukaryota</taxon>
        <taxon>Discoba</taxon>
        <taxon>Euglenozoa</taxon>
        <taxon>Kinetoplastea</taxon>
        <taxon>Metakinetoplastina</taxon>
        <taxon>Trypanosomatida</taxon>
        <taxon>Trypanosomatidae</taxon>
        <taxon>Leishmaniinae</taxon>
        <taxon>Leptomonas</taxon>
    </lineage>
</organism>
<feature type="region of interest" description="Disordered" evidence="1">
    <location>
        <begin position="601"/>
        <end position="622"/>
    </location>
</feature>
<feature type="compositionally biased region" description="Low complexity" evidence="1">
    <location>
        <begin position="602"/>
        <end position="622"/>
    </location>
</feature>
<dbReference type="VEuPathDB" id="TriTrypDB:Lsey_0409_0030"/>
<dbReference type="EMBL" id="LJSK01000409">
    <property type="protein sequence ID" value="KPI83241.1"/>
    <property type="molecule type" value="Genomic_DNA"/>
</dbReference>
<feature type="region of interest" description="Disordered" evidence="1">
    <location>
        <begin position="296"/>
        <end position="338"/>
    </location>
</feature>
<feature type="compositionally biased region" description="Basic and acidic residues" evidence="1">
    <location>
        <begin position="296"/>
        <end position="309"/>
    </location>
</feature>
<dbReference type="Proteomes" id="UP000038009">
    <property type="component" value="Unassembled WGS sequence"/>
</dbReference>
<proteinExistence type="predicted"/>
<evidence type="ECO:0000313" key="2">
    <source>
        <dbReference type="EMBL" id="KPI83241.1"/>
    </source>
</evidence>